<dbReference type="InterPro" id="IPR013783">
    <property type="entry name" value="Ig-like_fold"/>
</dbReference>
<dbReference type="PANTHER" id="PTHR24051">
    <property type="entry name" value="SUSHI DOMAIN-CONTAINING PROTEIN 1"/>
    <property type="match status" value="1"/>
</dbReference>
<dbReference type="PANTHER" id="PTHR24051:SF6">
    <property type="entry name" value="FIBRONECTIN TYPE-III DOMAIN-CONTAINING PROTEIN-RELATED"/>
    <property type="match status" value="1"/>
</dbReference>
<accession>A0A8B9UHJ9</accession>
<keyword evidence="3" id="KW-0732">Signal</keyword>
<evidence type="ECO:0000256" key="2">
    <source>
        <dbReference type="ARBA" id="ARBA00023157"/>
    </source>
</evidence>
<dbReference type="SUPFAM" id="SSF49265">
    <property type="entry name" value="Fibronectin type III"/>
    <property type="match status" value="1"/>
</dbReference>
<reference evidence="5" key="1">
    <citation type="submission" date="2025-08" db="UniProtKB">
        <authorList>
            <consortium name="Ensembl"/>
        </authorList>
    </citation>
    <scope>IDENTIFICATION</scope>
</reference>
<dbReference type="Proteomes" id="UP000694549">
    <property type="component" value="Unplaced"/>
</dbReference>
<reference evidence="5" key="2">
    <citation type="submission" date="2025-09" db="UniProtKB">
        <authorList>
            <consortium name="Ensembl"/>
        </authorList>
    </citation>
    <scope>IDENTIFICATION</scope>
</reference>
<feature type="signal peptide" evidence="3">
    <location>
        <begin position="1"/>
        <end position="16"/>
    </location>
</feature>
<dbReference type="PROSITE" id="PS50853">
    <property type="entry name" value="FN3"/>
    <property type="match status" value="1"/>
</dbReference>
<evidence type="ECO:0000313" key="6">
    <source>
        <dbReference type="Proteomes" id="UP000694549"/>
    </source>
</evidence>
<feature type="domain" description="Fibronectin type-III" evidence="4">
    <location>
        <begin position="600"/>
        <end position="701"/>
    </location>
</feature>
<proteinExistence type="predicted"/>
<dbReference type="Ensembl" id="ENSAZOT00000008063.1">
    <property type="protein sequence ID" value="ENSAZOP00000007558.1"/>
    <property type="gene ID" value="ENSAZOG00000004786.1"/>
</dbReference>
<sequence length="881" mass="97951">MALRLLALTFFLGIQTQEDTGPKAQGAPWEAVCPKPQWDSSLRFVPEKTSYDNGEELTLSCLTEDYPPLAVIRCVAWIFWGHDWEVKDKWGRWHSIEMYQACTGTCQKPQWDRRVVLVPRKGSYTPNEELRLSCPGVVKPFFISAKCVREFQGVTSGQPVYGDSWWGRRDRGAWTRIEEPVACVVKCSRPQWDADIRLAPERKVYNEGEEVTLSCPEGFQPPFQQAKCAWIPQAVATGEHKGTWTQKNELGQWVPIQSPTKCIRTCQKPWRDPRLRLAPEQEVYKENAEVTLSCPEGFKPSFTHIRCAGGVQTAEHSGFVDRTTWLGRKSTGVWIHIEGPVQCLETCRKPSWDPRLRLAPEQEEYKENKEVTLSCPEGFEPSFTHIKCSREVQSISTAKPVYREVWKGKGSGGAWTRIRSMVQCVGKCQKPHWDPRLIFVPDMASYVLNEVVMVSCPEGYWPPPMEMACVDIPGESSPTLQTSWVLNEGNDYWQPVDHWLCEEAFQVVPGTLEAFTTSIKLNWTCSLPDACQRMQATCRLAGPSSPSCEAEEVTGQEMLHGQNGTFTCDHLQPFTDYSVNISVPPSTILFTRLLRTKATVPEKPERLWLDASTGTLQWQALPSCKGEILGYQLNVTAWGPQDGGFLQVERLRLSSSVTEHPLPAHGPGTRYTVAVRGLTAAGAGAALLGTFQSNGSDTAAPPDASSRLVRDISPSQGTAVLRLRPIPWVPGAASEHQLLVAATHNSTALEDACTGEPQPFNASHPPDAYVAAVLNLSAQTDFVLGDGTREHGFHNAPLRPGWDYTALLRLERRSQQEETFACVCYSFSMGKWALWRGWLTPCPVPEALCHVLPFPSLAPCCGQGLVSAGAPCGAQDTFLFS</sequence>
<evidence type="ECO:0000313" key="5">
    <source>
        <dbReference type="Ensembl" id="ENSAZOP00000007558.1"/>
    </source>
</evidence>
<dbReference type="Gene3D" id="2.60.40.10">
    <property type="entry name" value="Immunoglobulins"/>
    <property type="match status" value="1"/>
</dbReference>
<evidence type="ECO:0000256" key="3">
    <source>
        <dbReference type="SAM" id="SignalP"/>
    </source>
</evidence>
<evidence type="ECO:0000259" key="4">
    <source>
        <dbReference type="PROSITE" id="PS50853"/>
    </source>
</evidence>
<dbReference type="InterPro" id="IPR036116">
    <property type="entry name" value="FN3_sf"/>
</dbReference>
<evidence type="ECO:0000256" key="1">
    <source>
        <dbReference type="ARBA" id="ARBA00022737"/>
    </source>
</evidence>
<keyword evidence="1" id="KW-0677">Repeat</keyword>
<name>A0A8B9UHJ9_9AVES</name>
<protein>
    <recommendedName>
        <fullName evidence="4">Fibronectin type-III domain-containing protein</fullName>
    </recommendedName>
</protein>
<dbReference type="InterPro" id="IPR051622">
    <property type="entry name" value="R-tyr_protein_phosphatases"/>
</dbReference>
<feature type="chain" id="PRO_5034040356" description="Fibronectin type-III domain-containing protein" evidence="3">
    <location>
        <begin position="17"/>
        <end position="881"/>
    </location>
</feature>
<organism evidence="5 6">
    <name type="scientific">Anas zonorhyncha</name>
    <name type="common">Eastern spot-billed duck</name>
    <dbReference type="NCBI Taxonomy" id="75864"/>
    <lineage>
        <taxon>Eukaryota</taxon>
        <taxon>Metazoa</taxon>
        <taxon>Chordata</taxon>
        <taxon>Craniata</taxon>
        <taxon>Vertebrata</taxon>
        <taxon>Euteleostomi</taxon>
        <taxon>Archelosauria</taxon>
        <taxon>Archosauria</taxon>
        <taxon>Dinosauria</taxon>
        <taxon>Saurischia</taxon>
        <taxon>Theropoda</taxon>
        <taxon>Coelurosauria</taxon>
        <taxon>Aves</taxon>
        <taxon>Neognathae</taxon>
        <taxon>Galloanserae</taxon>
        <taxon>Anseriformes</taxon>
        <taxon>Anatidae</taxon>
        <taxon>Anatinae</taxon>
        <taxon>Anas</taxon>
    </lineage>
</organism>
<keyword evidence="6" id="KW-1185">Reference proteome</keyword>
<dbReference type="AlphaFoldDB" id="A0A8B9UHJ9"/>
<dbReference type="InterPro" id="IPR003961">
    <property type="entry name" value="FN3_dom"/>
</dbReference>
<keyword evidence="2" id="KW-1015">Disulfide bond</keyword>